<dbReference type="EMBL" id="LT629971">
    <property type="protein sequence ID" value="SEH54073.1"/>
    <property type="molecule type" value="Genomic_DNA"/>
</dbReference>
<accession>A0A1H6IWN9</accession>
<protein>
    <submittedName>
        <fullName evidence="1">Uncharacterized protein</fullName>
    </submittedName>
</protein>
<dbReference type="STRING" id="370526.SAMN04489835_1189"/>
<reference evidence="2" key="1">
    <citation type="submission" date="2016-10" db="EMBL/GenBank/DDBJ databases">
        <authorList>
            <person name="Varghese N."/>
            <person name="Submissions S."/>
        </authorList>
    </citation>
    <scope>NUCLEOTIDE SEQUENCE [LARGE SCALE GENOMIC DNA]</scope>
    <source>
        <strain evidence="2">DSM 45405</strain>
    </source>
</reference>
<dbReference type="AlphaFoldDB" id="A0A1H6IWN9"/>
<sequence length="144" mass="16125">MEVSGLDTGAVSRKSYLIDRRSHTRRPDDDHPIPGLLMMMVECRREIDVPSGHMSTVVDKLCELSESERRAAKHRLRPGTALDYTASLRVFDVAATGRVLAVWIGTLHVSSLDDATLLAYRDAAFADFVDQMRREWPVLAEQAS</sequence>
<proteinExistence type="predicted"/>
<dbReference type="Proteomes" id="UP000182915">
    <property type="component" value="Chromosome I"/>
</dbReference>
<organism evidence="1 2">
    <name type="scientific">Mycolicibacterium rutilum</name>
    <name type="common">Mycobacterium rutilum</name>
    <dbReference type="NCBI Taxonomy" id="370526"/>
    <lineage>
        <taxon>Bacteria</taxon>
        <taxon>Bacillati</taxon>
        <taxon>Actinomycetota</taxon>
        <taxon>Actinomycetes</taxon>
        <taxon>Mycobacteriales</taxon>
        <taxon>Mycobacteriaceae</taxon>
        <taxon>Mycolicibacterium</taxon>
    </lineage>
</organism>
<gene>
    <name evidence="1" type="ORF">SAMN04489835_1189</name>
</gene>
<evidence type="ECO:0000313" key="1">
    <source>
        <dbReference type="EMBL" id="SEH54073.1"/>
    </source>
</evidence>
<evidence type="ECO:0000313" key="2">
    <source>
        <dbReference type="Proteomes" id="UP000182915"/>
    </source>
</evidence>
<keyword evidence="2" id="KW-1185">Reference proteome</keyword>
<name>A0A1H6IWN9_MYCRU</name>